<accession>A0AAW4URI5</accession>
<evidence type="ECO:0000313" key="1">
    <source>
        <dbReference type="EMBL" id="MCB6961250.1"/>
    </source>
</evidence>
<comment type="caution">
    <text evidence="1">The sequence shown here is derived from an EMBL/GenBank/DDBJ whole genome shotgun (WGS) entry which is preliminary data.</text>
</comment>
<dbReference type="EMBL" id="JAJCJQ010000015">
    <property type="protein sequence ID" value="MCB6961250.1"/>
    <property type="molecule type" value="Genomic_DNA"/>
</dbReference>
<proteinExistence type="predicted"/>
<evidence type="ECO:0000313" key="2">
    <source>
        <dbReference type="Proteomes" id="UP001197741"/>
    </source>
</evidence>
<name>A0AAW4URI5_9FIRM</name>
<dbReference type="AlphaFoldDB" id="A0AAW4URI5"/>
<protein>
    <submittedName>
        <fullName evidence="1">Uncharacterized protein</fullName>
    </submittedName>
</protein>
<dbReference type="Proteomes" id="UP001197741">
    <property type="component" value="Unassembled WGS sequence"/>
</dbReference>
<organism evidence="1 2">
    <name type="scientific">Agathobacter rectalis</name>
    <dbReference type="NCBI Taxonomy" id="39491"/>
    <lineage>
        <taxon>Bacteria</taxon>
        <taxon>Bacillati</taxon>
        <taxon>Bacillota</taxon>
        <taxon>Clostridia</taxon>
        <taxon>Lachnospirales</taxon>
        <taxon>Lachnospiraceae</taxon>
        <taxon>Agathobacter</taxon>
    </lineage>
</organism>
<sequence length="268" mass="31247">METLPWIRVSKILSESLDELVDELTVFIFELVSANGNDIGETVKYIIRELDTMNYNLFRGSCLNMLDTGLIRNNYLNRRDIAIDVGIVTLIKLLMEYIGLEEIQNSNVQELKEYFSEEKRSDFENRLRKEGIEESKITQGADKLERSEYLSSQKDSILYMLNKNSVSNAMEAVIISGRKWESIVERIKNDTFDITEEIGKYYESHKISGVDKDTWVGVHKMPESIENYVTSNYVDHYENILREKKQLREKVDSMIGQILVELFSKVQR</sequence>
<gene>
    <name evidence="1" type="ORF">LIZ82_10165</name>
</gene>
<dbReference type="RefSeq" id="WP_306783190.1">
    <property type="nucleotide sequence ID" value="NZ_CP143947.1"/>
</dbReference>
<reference evidence="1" key="1">
    <citation type="submission" date="2021-10" db="EMBL/GenBank/DDBJ databases">
        <title>Collection of gut derived symbiotic bacterial strains cultured from healthy donors.</title>
        <authorList>
            <person name="Lin H."/>
            <person name="Littmann E."/>
            <person name="Kohout C."/>
            <person name="Pamer E.G."/>
        </authorList>
    </citation>
    <scope>NUCLEOTIDE SEQUENCE</scope>
    <source>
        <strain evidence="1">DFI.7.28A</strain>
    </source>
</reference>